<dbReference type="SUPFAM" id="SSF55424">
    <property type="entry name" value="FAD/NAD-linked reductases, dimerisation (C-terminal) domain"/>
    <property type="match status" value="1"/>
</dbReference>
<dbReference type="RefSeq" id="WP_092842719.1">
    <property type="nucleotide sequence ID" value="NZ_FOPY01000001.1"/>
</dbReference>
<reference evidence="14 15" key="1">
    <citation type="submission" date="2016-10" db="EMBL/GenBank/DDBJ databases">
        <authorList>
            <person name="de Groot N.N."/>
        </authorList>
    </citation>
    <scope>NUCLEOTIDE SEQUENCE [LARGE SCALE GENOMIC DNA]</scope>
    <source>
        <strain evidence="14 15">CGMCC 1.6848</strain>
    </source>
</reference>
<keyword evidence="10" id="KW-0812">Transmembrane</keyword>
<dbReference type="GO" id="GO:0005886">
    <property type="term" value="C:plasma membrane"/>
    <property type="evidence" value="ECO:0007669"/>
    <property type="project" value="UniProtKB-ARBA"/>
</dbReference>
<evidence type="ECO:0000256" key="8">
    <source>
        <dbReference type="ARBA" id="ARBA00023284"/>
    </source>
</evidence>
<feature type="transmembrane region" description="Helical" evidence="10">
    <location>
        <begin position="134"/>
        <end position="155"/>
    </location>
</feature>
<dbReference type="Pfam" id="PF09335">
    <property type="entry name" value="VTT_dom"/>
    <property type="match status" value="1"/>
</dbReference>
<accession>A0A1I2XYJ5</accession>
<feature type="transmembrane region" description="Helical" evidence="10">
    <location>
        <begin position="238"/>
        <end position="256"/>
    </location>
</feature>
<dbReference type="PRINTS" id="PR00411">
    <property type="entry name" value="PNDRDTASEI"/>
</dbReference>
<evidence type="ECO:0000256" key="10">
    <source>
        <dbReference type="SAM" id="Phobius"/>
    </source>
</evidence>
<dbReference type="AlphaFoldDB" id="A0A1I2XYJ5"/>
<evidence type="ECO:0000313" key="15">
    <source>
        <dbReference type="Proteomes" id="UP000199040"/>
    </source>
</evidence>
<feature type="domain" description="VTT" evidence="13">
    <location>
        <begin position="68"/>
        <end position="184"/>
    </location>
</feature>
<dbReference type="PANTHER" id="PTHR43014:SF2">
    <property type="entry name" value="MERCURIC REDUCTASE"/>
    <property type="match status" value="1"/>
</dbReference>
<evidence type="ECO:0000256" key="6">
    <source>
        <dbReference type="ARBA" id="ARBA00023002"/>
    </source>
</evidence>
<keyword evidence="6 9" id="KW-0560">Oxidoreductase</keyword>
<dbReference type="STRING" id="442341.SAMN04487959_101138"/>
<comment type="cofactor">
    <cofactor evidence="1">
        <name>FAD</name>
        <dbReference type="ChEBI" id="CHEBI:57692"/>
    </cofactor>
</comment>
<dbReference type="InterPro" id="IPR036188">
    <property type="entry name" value="FAD/NAD-bd_sf"/>
</dbReference>
<sequence length="716" mass="78507">MKRNKLFLLLLVGLGLGAFFALDGDDLLELEFLRAQLDNFHSWFDDSPWLMAGGFFLIYVTAAGLSLPGAALLTLLAGALFGLGKGLLIASFASSIGATLAFLMSRTLLRDTIEKRFKGALRSVNRGLERDGSFYLFSLRLVPIFPFFVVNLAMGVTRLKTLTFYWVSQLGMLPGTAVYANAGKQLSTLESLEGILSPELLFSLILLGLFPLVGKKIVDGVNRRRQRRHFSRPRHFDYDIVVIGAGSAGLVASYIASAIKARVALVEQHRMGGDCLNTGCVPSKALIRAARAAHEVRTASRFGVHAGEPRIDFADVMAHVHDAIAKVAPHDSAERYTQLGVDVIEAQATLESPWVVSAGERRLTARHVVIATGARPRLPDLPGLENVEVLTSENLWALDTLPERLAILGGGAIGCELGQSFARLGSQVTLVEGGPRLLAKEDDDVSDLVRQRLSAEGVTVHTDTRPVIVETDEKGQHALIVERDGTHHEIPFDRLLVCVGRQANVEGLGLESLGVLTTDQGTLEINDYLQTRWPNVWACGDVCGPFQLTHAGAHQAWHATVNALFGDLKRFAVDYRVIPVVTYTQPEVARVGLNERQARSEGIKYEVTHYALHDNDRAIAEGATEGFVKVLTEPGKDRILGATLVGENAGEWLAEITLAMKRRTGLNKLLGTVHPYPTLSEASKSAAGQWKNAHKPEQLLRWLERYFAWRRHSRRQ</sequence>
<feature type="transmembrane region" description="Helical" evidence="10">
    <location>
        <begin position="49"/>
        <end position="75"/>
    </location>
</feature>
<feature type="domain" description="Pyridine nucleotide-disulphide oxidoreductase dimerisation" evidence="11">
    <location>
        <begin position="578"/>
        <end position="686"/>
    </location>
</feature>
<evidence type="ECO:0000256" key="2">
    <source>
        <dbReference type="ARBA" id="ARBA00007532"/>
    </source>
</evidence>
<dbReference type="InterPro" id="IPR004099">
    <property type="entry name" value="Pyr_nucl-diS_OxRdtase_dimer"/>
</dbReference>
<dbReference type="Pfam" id="PF02852">
    <property type="entry name" value="Pyr_redox_dim"/>
    <property type="match status" value="1"/>
</dbReference>
<feature type="transmembrane region" description="Helical" evidence="10">
    <location>
        <begin position="200"/>
        <end position="218"/>
    </location>
</feature>
<gene>
    <name evidence="14" type="ORF">SAMN04487959_101138</name>
</gene>
<evidence type="ECO:0000256" key="3">
    <source>
        <dbReference type="ARBA" id="ARBA00022630"/>
    </source>
</evidence>
<keyword evidence="3 9" id="KW-0285">Flavoprotein</keyword>
<evidence type="ECO:0000259" key="11">
    <source>
        <dbReference type="Pfam" id="PF02852"/>
    </source>
</evidence>
<evidence type="ECO:0000259" key="12">
    <source>
        <dbReference type="Pfam" id="PF07992"/>
    </source>
</evidence>
<dbReference type="Proteomes" id="UP000199040">
    <property type="component" value="Unassembled WGS sequence"/>
</dbReference>
<keyword evidence="8 9" id="KW-0676">Redox-active center</keyword>
<keyword evidence="10" id="KW-1133">Transmembrane helix</keyword>
<keyword evidence="5" id="KW-0521">NADP</keyword>
<name>A0A1I2XYJ5_9GAMM</name>
<protein>
    <submittedName>
        <fullName evidence="14">Dihydrolipoamide dehydrogenase</fullName>
    </submittedName>
</protein>
<dbReference type="InterPro" id="IPR012999">
    <property type="entry name" value="Pyr_OxRdtase_I_AS"/>
</dbReference>
<keyword evidence="4 9" id="KW-0274">FAD</keyword>
<feature type="transmembrane region" description="Helical" evidence="10">
    <location>
        <begin position="162"/>
        <end position="180"/>
    </location>
</feature>
<feature type="transmembrane region" description="Helical" evidence="10">
    <location>
        <begin position="87"/>
        <end position="109"/>
    </location>
</feature>
<dbReference type="PRINTS" id="PR00368">
    <property type="entry name" value="FADPNR"/>
</dbReference>
<dbReference type="InterPro" id="IPR016156">
    <property type="entry name" value="FAD/NAD-linked_Rdtase_dimer_sf"/>
</dbReference>
<keyword evidence="10" id="KW-0472">Membrane</keyword>
<dbReference type="PANTHER" id="PTHR43014">
    <property type="entry name" value="MERCURIC REDUCTASE"/>
    <property type="match status" value="1"/>
</dbReference>
<dbReference type="GO" id="GO:0003955">
    <property type="term" value="F:NAD(P)H dehydrogenase (quinone) activity"/>
    <property type="evidence" value="ECO:0007669"/>
    <property type="project" value="TreeGrafter"/>
</dbReference>
<evidence type="ECO:0000259" key="13">
    <source>
        <dbReference type="Pfam" id="PF09335"/>
    </source>
</evidence>
<evidence type="ECO:0000256" key="7">
    <source>
        <dbReference type="ARBA" id="ARBA00023157"/>
    </source>
</evidence>
<dbReference type="Pfam" id="PF07992">
    <property type="entry name" value="Pyr_redox_2"/>
    <property type="match status" value="1"/>
</dbReference>
<keyword evidence="7" id="KW-1015">Disulfide bond</keyword>
<comment type="similarity">
    <text evidence="2 9">Belongs to the class-I pyridine nucleotide-disulfide oxidoreductase family.</text>
</comment>
<dbReference type="FunFam" id="3.30.390.30:FF:000001">
    <property type="entry name" value="Dihydrolipoyl dehydrogenase"/>
    <property type="match status" value="1"/>
</dbReference>
<evidence type="ECO:0000256" key="9">
    <source>
        <dbReference type="RuleBase" id="RU003691"/>
    </source>
</evidence>
<dbReference type="Gene3D" id="3.30.390.30">
    <property type="match status" value="1"/>
</dbReference>
<dbReference type="EMBL" id="FOPY01000001">
    <property type="protein sequence ID" value="SFH18533.1"/>
    <property type="molecule type" value="Genomic_DNA"/>
</dbReference>
<dbReference type="SUPFAM" id="SSF51905">
    <property type="entry name" value="FAD/NAD(P)-binding domain"/>
    <property type="match status" value="1"/>
</dbReference>
<dbReference type="PROSITE" id="PS00076">
    <property type="entry name" value="PYRIDINE_REDOX_1"/>
    <property type="match status" value="1"/>
</dbReference>
<feature type="domain" description="FAD/NAD(P)-binding" evidence="12">
    <location>
        <begin position="238"/>
        <end position="556"/>
    </location>
</feature>
<proteinExistence type="inferred from homology"/>
<evidence type="ECO:0000256" key="1">
    <source>
        <dbReference type="ARBA" id="ARBA00001974"/>
    </source>
</evidence>
<keyword evidence="15" id="KW-1185">Reference proteome</keyword>
<dbReference type="GO" id="GO:0050660">
    <property type="term" value="F:flavin adenine dinucleotide binding"/>
    <property type="evidence" value="ECO:0007669"/>
    <property type="project" value="TreeGrafter"/>
</dbReference>
<dbReference type="InterPro" id="IPR032816">
    <property type="entry name" value="VTT_dom"/>
</dbReference>
<evidence type="ECO:0000313" key="14">
    <source>
        <dbReference type="EMBL" id="SFH18533.1"/>
    </source>
</evidence>
<dbReference type="GO" id="GO:0016668">
    <property type="term" value="F:oxidoreductase activity, acting on a sulfur group of donors, NAD(P) as acceptor"/>
    <property type="evidence" value="ECO:0007669"/>
    <property type="project" value="InterPro"/>
</dbReference>
<organism evidence="14 15">
    <name type="scientific">Modicisalibacter xianhensis</name>
    <dbReference type="NCBI Taxonomy" id="442341"/>
    <lineage>
        <taxon>Bacteria</taxon>
        <taxon>Pseudomonadati</taxon>
        <taxon>Pseudomonadota</taxon>
        <taxon>Gammaproteobacteria</taxon>
        <taxon>Oceanospirillales</taxon>
        <taxon>Halomonadaceae</taxon>
        <taxon>Modicisalibacter</taxon>
    </lineage>
</organism>
<evidence type="ECO:0000256" key="5">
    <source>
        <dbReference type="ARBA" id="ARBA00022857"/>
    </source>
</evidence>
<dbReference type="Gene3D" id="3.50.50.60">
    <property type="entry name" value="FAD/NAD(P)-binding domain"/>
    <property type="match status" value="2"/>
</dbReference>
<dbReference type="InterPro" id="IPR023753">
    <property type="entry name" value="FAD/NAD-binding_dom"/>
</dbReference>
<evidence type="ECO:0000256" key="4">
    <source>
        <dbReference type="ARBA" id="ARBA00022827"/>
    </source>
</evidence>